<evidence type="ECO:0000313" key="3">
    <source>
        <dbReference type="Proteomes" id="UP001160483"/>
    </source>
</evidence>
<gene>
    <name evidence="2" type="ORF">PBS003_LOCUS5768</name>
</gene>
<reference evidence="2" key="1">
    <citation type="submission" date="2021-11" db="EMBL/GenBank/DDBJ databases">
        <authorList>
            <person name="Islam A."/>
            <person name="Islam S."/>
            <person name="Flora M.S."/>
            <person name="Rahman M."/>
            <person name="Ziaur R.M."/>
            <person name="Epstein J.H."/>
            <person name="Hassan M."/>
            <person name="Klassen M."/>
            <person name="Woodard K."/>
            <person name="Webb A."/>
            <person name="Webby R.J."/>
            <person name="El Zowalaty M.E."/>
        </authorList>
    </citation>
    <scope>NUCLEOTIDE SEQUENCE</scope>
    <source>
        <strain evidence="2">Pbs3</strain>
    </source>
</reference>
<evidence type="ECO:0000313" key="2">
    <source>
        <dbReference type="EMBL" id="CAH0479102.1"/>
    </source>
</evidence>
<feature type="domain" description="PX" evidence="1">
    <location>
        <begin position="99"/>
        <end position="241"/>
    </location>
</feature>
<proteinExistence type="predicted"/>
<dbReference type="EMBL" id="CAKKTJ010000292">
    <property type="protein sequence ID" value="CAH0479102.1"/>
    <property type="molecule type" value="Genomic_DNA"/>
</dbReference>
<dbReference type="GO" id="GO:0035091">
    <property type="term" value="F:phosphatidylinositol binding"/>
    <property type="evidence" value="ECO:0007669"/>
    <property type="project" value="InterPro"/>
</dbReference>
<dbReference type="Proteomes" id="UP001160483">
    <property type="component" value="Unassembled WGS sequence"/>
</dbReference>
<name>A0AAU9L849_9STRA</name>
<protein>
    <recommendedName>
        <fullName evidence="1">PX domain-containing protein</fullName>
    </recommendedName>
</protein>
<dbReference type="SUPFAM" id="SSF64268">
    <property type="entry name" value="PX domain"/>
    <property type="match status" value="1"/>
</dbReference>
<sequence length="301" mass="34376">MSKDELSIEHGTLYHPNTLEMSRVLHKICFVPEMIVTHFYPTTPDFIVPFASSKSDLFVTIMAVGITSTRNAPMLNFSGYYHKRTSSVDLSQSTAWLEHLQLNLCTVNNTHANGKSSKVQYQVQATYTPPCCQDPELVWTVSRPFDDFRRFRKQLMRDLQNGHACPAECKWLYTVIKNHFPKPNLLPIYSSRVVETRRQSLIRLLRTLQASLINRGNQGCKVLVQSVCRAFTTFMVGDNTQLPDMMMRLSDCSSGQSSRASATSFTSSGCSDEECCSKDVSPARRFEMQKRHDTQELFIYR</sequence>
<dbReference type="InterPro" id="IPR036871">
    <property type="entry name" value="PX_dom_sf"/>
</dbReference>
<evidence type="ECO:0000259" key="1">
    <source>
        <dbReference type="PROSITE" id="PS50195"/>
    </source>
</evidence>
<dbReference type="InterPro" id="IPR001683">
    <property type="entry name" value="PX_dom"/>
</dbReference>
<comment type="caution">
    <text evidence="2">The sequence shown here is derived from an EMBL/GenBank/DDBJ whole genome shotgun (WGS) entry which is preliminary data.</text>
</comment>
<organism evidence="2 3">
    <name type="scientific">Peronospora belbahrii</name>
    <dbReference type="NCBI Taxonomy" id="622444"/>
    <lineage>
        <taxon>Eukaryota</taxon>
        <taxon>Sar</taxon>
        <taxon>Stramenopiles</taxon>
        <taxon>Oomycota</taxon>
        <taxon>Peronosporomycetes</taxon>
        <taxon>Peronosporales</taxon>
        <taxon>Peronosporaceae</taxon>
        <taxon>Peronospora</taxon>
    </lineage>
</organism>
<dbReference type="CDD" id="cd06093">
    <property type="entry name" value="PX_domain"/>
    <property type="match status" value="1"/>
</dbReference>
<dbReference type="AlphaFoldDB" id="A0AAU9L849"/>
<dbReference type="PROSITE" id="PS50195">
    <property type="entry name" value="PX"/>
    <property type="match status" value="1"/>
</dbReference>
<dbReference type="Pfam" id="PF00787">
    <property type="entry name" value="PX"/>
    <property type="match status" value="1"/>
</dbReference>
<accession>A0AAU9L849</accession>
<dbReference type="Gene3D" id="3.30.1520.10">
    <property type="entry name" value="Phox-like domain"/>
    <property type="match status" value="1"/>
</dbReference>